<dbReference type="PANTHER" id="PTHR43920">
    <property type="entry name" value="CHLORIDE INTRACELLULAR CHANNEL, ISOFORM A"/>
    <property type="match status" value="1"/>
</dbReference>
<name>A0A6P8IYY3_ACTTE</name>
<dbReference type="GO" id="GO:0005254">
    <property type="term" value="F:chloride channel activity"/>
    <property type="evidence" value="ECO:0007669"/>
    <property type="project" value="TreeGrafter"/>
</dbReference>
<dbReference type="RefSeq" id="XP_031571009.1">
    <property type="nucleotide sequence ID" value="XM_031715149.1"/>
</dbReference>
<protein>
    <submittedName>
        <fullName evidence="2 3">Chloride intracellular channel exc-4-like</fullName>
    </submittedName>
</protein>
<evidence type="ECO:0000313" key="3">
    <source>
        <dbReference type="RefSeq" id="XP_031571009.1"/>
    </source>
</evidence>
<dbReference type="Gene3D" id="1.20.1050.10">
    <property type="match status" value="1"/>
</dbReference>
<reference evidence="2 3" key="1">
    <citation type="submission" date="2025-04" db="UniProtKB">
        <authorList>
            <consortium name="RefSeq"/>
        </authorList>
    </citation>
    <scope>IDENTIFICATION</scope>
    <source>
        <tissue evidence="2 3">Tentacle</tissue>
    </source>
</reference>
<dbReference type="KEGG" id="aten:116305270"/>
<dbReference type="GO" id="GO:0016020">
    <property type="term" value="C:membrane"/>
    <property type="evidence" value="ECO:0007669"/>
    <property type="project" value="TreeGrafter"/>
</dbReference>
<evidence type="ECO:0000313" key="1">
    <source>
        <dbReference type="Proteomes" id="UP000515163"/>
    </source>
</evidence>
<dbReference type="PANTHER" id="PTHR43920:SF5">
    <property type="entry name" value="CHLORIDE INTRACELLULAR CHANNEL CLIC"/>
    <property type="match status" value="1"/>
</dbReference>
<evidence type="ECO:0000313" key="2">
    <source>
        <dbReference type="RefSeq" id="XP_031571008.1"/>
    </source>
</evidence>
<dbReference type="RefSeq" id="XP_031571010.1">
    <property type="nucleotide sequence ID" value="XM_031715150.1"/>
</dbReference>
<sequence>MADEENSFVLYVKASTRDSKSLGADIVCHRVMMMLALKNLEVAAKIVPIDTVKRTNVTLDFPYKKLPTVTLEYEGKYTFKDEPLEIEDAFEKTFEPSLKVDSKDINTFVNVGAGSTFYHKFNQFIKNQDHSADPILGEHLATELKKVNSFLLSEKMPKNENGEKELLGGSHPKIPDCYLLPKLHYTYVALAYVKELKLDSLQGIEAYLEYGRKHPAFANTCPAKVDIVDFYCRQANMSAKKNAEILRKVEKEEA</sequence>
<dbReference type="OrthoDB" id="1935530at2759"/>
<accession>A0A6P8IYY3</accession>
<gene>
    <name evidence="2 3 4" type="primary">LOC116305270</name>
</gene>
<evidence type="ECO:0000313" key="4">
    <source>
        <dbReference type="RefSeq" id="XP_031571010.1"/>
    </source>
</evidence>
<dbReference type="Proteomes" id="UP000515163">
    <property type="component" value="Unplaced"/>
</dbReference>
<dbReference type="SUPFAM" id="SSF47616">
    <property type="entry name" value="GST C-terminal domain-like"/>
    <property type="match status" value="1"/>
</dbReference>
<keyword evidence="1" id="KW-1185">Reference proteome</keyword>
<proteinExistence type="predicted"/>
<organism evidence="1 4">
    <name type="scientific">Actinia tenebrosa</name>
    <name type="common">Australian red waratah sea anemone</name>
    <dbReference type="NCBI Taxonomy" id="6105"/>
    <lineage>
        <taxon>Eukaryota</taxon>
        <taxon>Metazoa</taxon>
        <taxon>Cnidaria</taxon>
        <taxon>Anthozoa</taxon>
        <taxon>Hexacorallia</taxon>
        <taxon>Actiniaria</taxon>
        <taxon>Actiniidae</taxon>
        <taxon>Actinia</taxon>
    </lineage>
</organism>
<dbReference type="GeneID" id="116305270"/>
<dbReference type="Gene3D" id="3.40.30.10">
    <property type="entry name" value="Glutaredoxin"/>
    <property type="match status" value="1"/>
</dbReference>
<dbReference type="RefSeq" id="XP_031571008.1">
    <property type="nucleotide sequence ID" value="XM_031715148.1"/>
</dbReference>
<dbReference type="AlphaFoldDB" id="A0A6P8IYY3"/>
<dbReference type="GO" id="GO:0005737">
    <property type="term" value="C:cytoplasm"/>
    <property type="evidence" value="ECO:0007669"/>
    <property type="project" value="TreeGrafter"/>
</dbReference>
<dbReference type="InterPro" id="IPR036282">
    <property type="entry name" value="Glutathione-S-Trfase_C_sf"/>
</dbReference>